<evidence type="ECO:0000313" key="3">
    <source>
        <dbReference type="Proteomes" id="UP000092460"/>
    </source>
</evidence>
<dbReference type="EMBL" id="JXJN01008288">
    <property type="status" value="NOT_ANNOTATED_CDS"/>
    <property type="molecule type" value="Genomic_DNA"/>
</dbReference>
<protein>
    <submittedName>
        <fullName evidence="2">Uncharacterized protein</fullName>
    </submittedName>
</protein>
<organism evidence="2 3">
    <name type="scientific">Glossina palpalis gambiensis</name>
    <dbReference type="NCBI Taxonomy" id="67801"/>
    <lineage>
        <taxon>Eukaryota</taxon>
        <taxon>Metazoa</taxon>
        <taxon>Ecdysozoa</taxon>
        <taxon>Arthropoda</taxon>
        <taxon>Hexapoda</taxon>
        <taxon>Insecta</taxon>
        <taxon>Pterygota</taxon>
        <taxon>Neoptera</taxon>
        <taxon>Endopterygota</taxon>
        <taxon>Diptera</taxon>
        <taxon>Brachycera</taxon>
        <taxon>Muscomorpha</taxon>
        <taxon>Hippoboscoidea</taxon>
        <taxon>Glossinidae</taxon>
        <taxon>Glossina</taxon>
    </lineage>
</organism>
<reference evidence="3" key="1">
    <citation type="submission" date="2015-01" db="EMBL/GenBank/DDBJ databases">
        <authorList>
            <person name="Aksoy S."/>
            <person name="Warren W."/>
            <person name="Wilson R.K."/>
        </authorList>
    </citation>
    <scope>NUCLEOTIDE SEQUENCE [LARGE SCALE GENOMIC DNA]</scope>
    <source>
        <strain evidence="3">IAEA</strain>
    </source>
</reference>
<proteinExistence type="predicted"/>
<sequence length="102" mass="11283">MDATKLLNSNSLSVVNKPKSLFELSEEMSLSIAAASALPTPPTSFSTAPPSPATHTVTPVTPRSHATHTPREIPTMYILDAIYDDNDNYMTQREYKKLNEFK</sequence>
<accession>A0A1B0B4E7</accession>
<dbReference type="Proteomes" id="UP000092460">
    <property type="component" value="Unassembled WGS sequence"/>
</dbReference>
<evidence type="ECO:0000313" key="2">
    <source>
        <dbReference type="EnsemblMetazoa" id="GPPI018474-PA"/>
    </source>
</evidence>
<reference evidence="2" key="2">
    <citation type="submission" date="2020-05" db="UniProtKB">
        <authorList>
            <consortium name="EnsemblMetazoa"/>
        </authorList>
    </citation>
    <scope>IDENTIFICATION</scope>
    <source>
        <strain evidence="2">IAEA</strain>
    </source>
</reference>
<name>A0A1B0B4E7_9MUSC</name>
<keyword evidence="3" id="KW-1185">Reference proteome</keyword>
<dbReference type="EnsemblMetazoa" id="GPPI018474-RA">
    <property type="protein sequence ID" value="GPPI018474-PA"/>
    <property type="gene ID" value="GPPI018474"/>
</dbReference>
<feature type="compositionally biased region" description="Low complexity" evidence="1">
    <location>
        <begin position="38"/>
        <end position="62"/>
    </location>
</feature>
<evidence type="ECO:0000256" key="1">
    <source>
        <dbReference type="SAM" id="MobiDB-lite"/>
    </source>
</evidence>
<feature type="region of interest" description="Disordered" evidence="1">
    <location>
        <begin position="38"/>
        <end position="71"/>
    </location>
</feature>
<dbReference type="VEuPathDB" id="VectorBase:GPPI018474"/>
<dbReference type="AlphaFoldDB" id="A0A1B0B4E7"/>